<dbReference type="GO" id="GO:0005524">
    <property type="term" value="F:ATP binding"/>
    <property type="evidence" value="ECO:0007669"/>
    <property type="project" value="InterPro"/>
</dbReference>
<dbReference type="Gene3D" id="1.10.510.10">
    <property type="entry name" value="Transferase(Phosphotransferase) domain 1"/>
    <property type="match status" value="1"/>
</dbReference>
<dbReference type="Proteomes" id="UP000663831">
    <property type="component" value="Unassembled WGS sequence"/>
</dbReference>
<comment type="caution">
    <text evidence="2">The sequence shown here is derived from an EMBL/GenBank/DDBJ whole genome shotgun (WGS) entry which is preliminary data.</text>
</comment>
<dbReference type="PANTHER" id="PTHR44329:SF214">
    <property type="entry name" value="PROTEIN KINASE DOMAIN-CONTAINING PROTEIN"/>
    <property type="match status" value="1"/>
</dbReference>
<protein>
    <recommendedName>
        <fullName evidence="1">Protein kinase domain-containing protein</fullName>
    </recommendedName>
</protein>
<evidence type="ECO:0000259" key="1">
    <source>
        <dbReference type="PROSITE" id="PS50011"/>
    </source>
</evidence>
<evidence type="ECO:0000313" key="2">
    <source>
        <dbReference type="EMBL" id="CAE6474159.1"/>
    </source>
</evidence>
<dbReference type="PROSITE" id="PS50011">
    <property type="entry name" value="PROTEIN_KINASE_DOM"/>
    <property type="match status" value="1"/>
</dbReference>
<dbReference type="GO" id="GO:0004674">
    <property type="term" value="F:protein serine/threonine kinase activity"/>
    <property type="evidence" value="ECO:0007669"/>
    <property type="project" value="TreeGrafter"/>
</dbReference>
<name>A0A8H3H0C9_9AGAM</name>
<feature type="domain" description="Protein kinase" evidence="1">
    <location>
        <begin position="85"/>
        <end position="287"/>
    </location>
</feature>
<dbReference type="SUPFAM" id="SSF56112">
    <property type="entry name" value="Protein kinase-like (PK-like)"/>
    <property type="match status" value="1"/>
</dbReference>
<sequence>MWALLEQCWDHDPAARPVASQVTTLLQTLVKETELSHESNNGMFNSLTPQPDTIIHPNKMSTDEMFQCLTRHGCPDLAKSMNPNAYSRGYIASGGSGDIWKGELRDKTAVAIKVWRCGVINEDLGKDSKRAMREIYNWSQLNHDNIQKLLGVVVFDGRLGMVSKWMENGNLRQYLERNPHVDRYPLCMQVVQGMEYLHHRNMIHGDLKATSILVSPGRRLKLTNFDHSIMAESTLQFSQTTRMGGGTLRWMVDSIFLTLTYALTDKCLRGSGAGAGHGGESPKEQTN</sequence>
<dbReference type="InterPro" id="IPR051681">
    <property type="entry name" value="Ser/Thr_Kinases-Pseudokinases"/>
</dbReference>
<evidence type="ECO:0000313" key="3">
    <source>
        <dbReference type="Proteomes" id="UP000663831"/>
    </source>
</evidence>
<gene>
    <name evidence="2" type="ORF">RDB_LOCUS90355</name>
</gene>
<dbReference type="PANTHER" id="PTHR44329">
    <property type="entry name" value="SERINE/THREONINE-PROTEIN KINASE TNNI3K-RELATED"/>
    <property type="match status" value="1"/>
</dbReference>
<dbReference type="InterPro" id="IPR011009">
    <property type="entry name" value="Kinase-like_dom_sf"/>
</dbReference>
<accession>A0A8H3H0C9</accession>
<dbReference type="InterPro" id="IPR001245">
    <property type="entry name" value="Ser-Thr/Tyr_kinase_cat_dom"/>
</dbReference>
<dbReference type="AlphaFoldDB" id="A0A8H3H0C9"/>
<dbReference type="Pfam" id="PF07714">
    <property type="entry name" value="PK_Tyr_Ser-Thr"/>
    <property type="match status" value="1"/>
</dbReference>
<reference evidence="2" key="1">
    <citation type="submission" date="2021-01" db="EMBL/GenBank/DDBJ databases">
        <authorList>
            <person name="Kaushik A."/>
        </authorList>
    </citation>
    <scope>NUCLEOTIDE SEQUENCE</scope>
    <source>
        <strain evidence="2">AG3-1AP</strain>
    </source>
</reference>
<organism evidence="2 3">
    <name type="scientific">Rhizoctonia solani</name>
    <dbReference type="NCBI Taxonomy" id="456999"/>
    <lineage>
        <taxon>Eukaryota</taxon>
        <taxon>Fungi</taxon>
        <taxon>Dikarya</taxon>
        <taxon>Basidiomycota</taxon>
        <taxon>Agaricomycotina</taxon>
        <taxon>Agaricomycetes</taxon>
        <taxon>Cantharellales</taxon>
        <taxon>Ceratobasidiaceae</taxon>
        <taxon>Rhizoctonia</taxon>
    </lineage>
</organism>
<dbReference type="InterPro" id="IPR000719">
    <property type="entry name" value="Prot_kinase_dom"/>
</dbReference>
<proteinExistence type="predicted"/>
<dbReference type="EMBL" id="CAJMWV010002998">
    <property type="protein sequence ID" value="CAE6474159.1"/>
    <property type="molecule type" value="Genomic_DNA"/>
</dbReference>